<feature type="domain" description="Helicase C-terminal" evidence="3">
    <location>
        <begin position="808"/>
        <end position="894"/>
    </location>
</feature>
<dbReference type="PANTHER" id="PTHR41313:SF1">
    <property type="entry name" value="DNA METHYLASE ADENINE-SPECIFIC DOMAIN-CONTAINING PROTEIN"/>
    <property type="match status" value="1"/>
</dbReference>
<dbReference type="GO" id="GO:0004386">
    <property type="term" value="F:helicase activity"/>
    <property type="evidence" value="ECO:0007669"/>
    <property type="project" value="UniProtKB-KW"/>
</dbReference>
<dbReference type="PANTHER" id="PTHR41313">
    <property type="entry name" value="ADENINE-SPECIFIC METHYLTRANSFERASE"/>
    <property type="match status" value="1"/>
</dbReference>
<evidence type="ECO:0000259" key="2">
    <source>
        <dbReference type="SMART" id="SM00487"/>
    </source>
</evidence>
<evidence type="ECO:0000313" key="4">
    <source>
        <dbReference type="EMBL" id="AMM34789.1"/>
    </source>
</evidence>
<evidence type="ECO:0000256" key="1">
    <source>
        <dbReference type="SAM" id="MobiDB-lite"/>
    </source>
</evidence>
<keyword evidence="4" id="KW-0347">Helicase</keyword>
<keyword evidence="4" id="KW-0378">Hydrolase</keyword>
<geneLocation type="plasmid" evidence="4 5">
    <name>pSA01</name>
</geneLocation>
<dbReference type="InterPro" id="IPR052933">
    <property type="entry name" value="DNA_Protect_Modify"/>
</dbReference>
<dbReference type="SMART" id="SM00487">
    <property type="entry name" value="DEXDc"/>
    <property type="match status" value="1"/>
</dbReference>
<sequence>MSTTPRRPTPHAKRLRTQYREYTAAYGPVNRFKLTPTGRVDEDGEPIMSRRVPLAVAKFRQDPWSPVVFALEEYDESTGTAKEAPLLAARQVAPRRPVLGADTAEDALAITLDTTGEVDLATVAHLLGTDEADARTRLGESVYEDPKTGELETRAAYLSGNVRAKLREAEAAAEADGRFAGNVSALRAVQPEPLRMDEVEARIGAVWISPADHQAFLQEILADPRASVVGTGSMWDVKAGRHSLLATSEWGTGRMPASDIFAQLLEQRSVRATDEAEGRRVINQVETAAAQEKAQALQERFSEWVWEDPERATRLLGEYNDRFNAIVLRDYTAEGQALTLPGLAKDFTPRAHQRAAVARMVAEPAVGLFHQVGAGKTAEMVMGVMELKRLGLANKPAVVVPNHMLEQFGREWLQLYPQARILAASIDDLAKDRRRRFVARVAANDWDAVIMTRTAFERLPLSDEAQASYTERELERLRAELEAVKAHAQGAGMAGAGLVKRMEKRILAREETVKALLDKPTDPGLSFEQSGIDYLVVDELHDYKNLDTPSNIPGAAIQGSKRASDLHMKAEYLRSREGRRVITGATATPIANSVTEMYVMQRYLRPDLLQDAGIGDFNTWAATFGQVVEEMELSVAGGDRFKLKARFAKFQNVPELLRLFHTFADVKTAEDLHLPVPALAERAVDGHRAPELHPVEPTPELTEYIARIGERVDAIEARRVEPSEDNMLKVSTDGRKAALDMRLVDPVLEPFGETKASAAAALIARVYAENKDAVYTDPATGEPDPVPGALQIVFCDQGTPGQGWNVYDELKRQLVVRGVPGHMVRFMHEAKNDSEKARLFAEARAGHIAVLVGSTQKMGVGTNIQKRAVHLVDMDAPWRPADVEQRHGRIIRQGNQNPEVRISQFVTVGSFDSFMWQGLERKSRFINAIMKGRLDVREIEDIGDNTLSFAQAKAITSGNPLVLEKANADQEYNRLSRLERAHHRNLVAVEHTRAAERTALASATADLPLIEAAAERAVDTSGEAFAMTVRGARFTSRTEAAAAVQDWAAANSHHVINPYARTDLGVLAEVGGHAVRARLIAPFPGQKPTAELSLDGVPRTSFELDRDALIKADLGTIRQLENRVAGLPRLAQRTADRAAEAEGKIAEAEAMLDRPFKHGEALAAARAEVERVDAAIAARSGPAEPAAAAEPDGLDEETRALAGLVAVTFPRAARGGGGRSGEEAKGHTPAQRRDLGRGR</sequence>
<dbReference type="InterPro" id="IPR001650">
    <property type="entry name" value="Helicase_C-like"/>
</dbReference>
<accession>A0A127A5R7</accession>
<dbReference type="KEGG" id="satk:SA2016_4137"/>
<dbReference type="PATRIC" id="fig|37927.3.peg.4248"/>
<dbReference type="InterPro" id="IPR014001">
    <property type="entry name" value="Helicase_ATP-bd"/>
</dbReference>
<reference evidence="4 5" key="1">
    <citation type="submission" date="2016-02" db="EMBL/GenBank/DDBJ databases">
        <title>Complete genome of Sinomonas atrocyanea KCTC 3377.</title>
        <authorList>
            <person name="Kim K.M."/>
        </authorList>
    </citation>
    <scope>NUCLEOTIDE SEQUENCE [LARGE SCALE GENOMIC DNA]</scope>
    <source>
        <strain evidence="4 5">KCTC 3377</strain>
        <plasmid evidence="4 5">pSA01</plasmid>
    </source>
</reference>
<feature type="compositionally biased region" description="Basic and acidic residues" evidence="1">
    <location>
        <begin position="1220"/>
        <end position="1239"/>
    </location>
</feature>
<dbReference type="EMBL" id="CP014519">
    <property type="protein sequence ID" value="AMM34789.1"/>
    <property type="molecule type" value="Genomic_DNA"/>
</dbReference>
<dbReference type="Pfam" id="PF00271">
    <property type="entry name" value="Helicase_C"/>
    <property type="match status" value="1"/>
</dbReference>
<dbReference type="InterPro" id="IPR027417">
    <property type="entry name" value="P-loop_NTPase"/>
</dbReference>
<keyword evidence="4" id="KW-0547">Nucleotide-binding</keyword>
<keyword evidence="4" id="KW-0614">Plasmid</keyword>
<keyword evidence="5" id="KW-1185">Reference proteome</keyword>
<dbReference type="SMART" id="SM00490">
    <property type="entry name" value="HELICc"/>
    <property type="match status" value="1"/>
</dbReference>
<feature type="domain" description="Helicase ATP-binding" evidence="2">
    <location>
        <begin position="345"/>
        <end position="617"/>
    </location>
</feature>
<evidence type="ECO:0000259" key="3">
    <source>
        <dbReference type="SMART" id="SM00490"/>
    </source>
</evidence>
<protein>
    <submittedName>
        <fullName evidence="4">Helicase domain protein</fullName>
    </submittedName>
</protein>
<evidence type="ECO:0000313" key="5">
    <source>
        <dbReference type="Proteomes" id="UP000070134"/>
    </source>
</evidence>
<feature type="region of interest" description="Disordered" evidence="1">
    <location>
        <begin position="1211"/>
        <end position="1239"/>
    </location>
</feature>
<dbReference type="Gene3D" id="3.40.50.300">
    <property type="entry name" value="P-loop containing nucleotide triphosphate hydrolases"/>
    <property type="match status" value="2"/>
</dbReference>
<dbReference type="Proteomes" id="UP000070134">
    <property type="component" value="Plasmid pSA01"/>
</dbReference>
<keyword evidence="4" id="KW-0067">ATP-binding</keyword>
<organism evidence="4 5">
    <name type="scientific">Sinomonas atrocyanea</name>
    <dbReference type="NCBI Taxonomy" id="37927"/>
    <lineage>
        <taxon>Bacteria</taxon>
        <taxon>Bacillati</taxon>
        <taxon>Actinomycetota</taxon>
        <taxon>Actinomycetes</taxon>
        <taxon>Micrococcales</taxon>
        <taxon>Micrococcaceae</taxon>
        <taxon>Sinomonas</taxon>
    </lineage>
</organism>
<name>A0A127A5R7_9MICC</name>
<proteinExistence type="predicted"/>
<dbReference type="SUPFAM" id="SSF52540">
    <property type="entry name" value="P-loop containing nucleoside triphosphate hydrolases"/>
    <property type="match status" value="2"/>
</dbReference>
<dbReference type="AlphaFoldDB" id="A0A127A5R7"/>
<gene>
    <name evidence="4" type="ORF">SA2016_4137</name>
</gene>